<keyword evidence="5" id="KW-0963">Cytoplasm</keyword>
<dbReference type="Gene3D" id="3.40.50.720">
    <property type="entry name" value="NAD(P)-binding Rossmann-like Domain"/>
    <property type="match status" value="1"/>
</dbReference>
<comment type="catalytic activity">
    <reaction evidence="17">
        <text>an N(1)-methyladenosine in mRNA + 2-oxoglutarate + O2 = an adenosine in mRNA + formaldehyde + succinate + CO2</text>
        <dbReference type="Rhea" id="RHEA:49516"/>
        <dbReference type="Rhea" id="RHEA-COMP:12414"/>
        <dbReference type="Rhea" id="RHEA-COMP:12415"/>
        <dbReference type="ChEBI" id="CHEBI:15379"/>
        <dbReference type="ChEBI" id="CHEBI:16526"/>
        <dbReference type="ChEBI" id="CHEBI:16810"/>
        <dbReference type="ChEBI" id="CHEBI:16842"/>
        <dbReference type="ChEBI" id="CHEBI:30031"/>
        <dbReference type="ChEBI" id="CHEBI:74411"/>
        <dbReference type="ChEBI" id="CHEBI:74491"/>
        <dbReference type="EC" id="1.14.11.54"/>
    </reaction>
</comment>
<evidence type="ECO:0000256" key="15">
    <source>
        <dbReference type="ARBA" id="ARBA00023242"/>
    </source>
</evidence>
<dbReference type="EMBL" id="SCEB01000150">
    <property type="protein sequence ID" value="RXN00634.1"/>
    <property type="molecule type" value="Genomic_DNA"/>
</dbReference>
<dbReference type="PRINTS" id="PR00080">
    <property type="entry name" value="SDRFAMILY"/>
</dbReference>
<evidence type="ECO:0000256" key="21">
    <source>
        <dbReference type="ARBA" id="ARBA00053025"/>
    </source>
</evidence>
<evidence type="ECO:0000256" key="16">
    <source>
        <dbReference type="ARBA" id="ARBA00023278"/>
    </source>
</evidence>
<dbReference type="InterPro" id="IPR036291">
    <property type="entry name" value="NAD(P)-bd_dom_sf"/>
</dbReference>
<comment type="catalytic activity">
    <reaction evidence="18">
        <text>an N(1)-methyl-2'-deoxyadenosine in single-stranded DNA + 2-oxoglutarate + O2 = a 2'-deoxyadenosine in single-stranded DNA + formaldehyde + succinate + CO2 + H(+)</text>
        <dbReference type="Rhea" id="RHEA:70447"/>
        <dbReference type="Rhea" id="RHEA-COMP:17895"/>
        <dbReference type="Rhea" id="RHEA-COMP:17896"/>
        <dbReference type="ChEBI" id="CHEBI:15378"/>
        <dbReference type="ChEBI" id="CHEBI:15379"/>
        <dbReference type="ChEBI" id="CHEBI:16526"/>
        <dbReference type="ChEBI" id="CHEBI:16810"/>
        <dbReference type="ChEBI" id="CHEBI:16842"/>
        <dbReference type="ChEBI" id="CHEBI:30031"/>
        <dbReference type="ChEBI" id="CHEBI:90615"/>
        <dbReference type="ChEBI" id="CHEBI:139096"/>
    </reaction>
    <physiologicalReaction direction="left-to-right" evidence="18">
        <dbReference type="Rhea" id="RHEA:70448"/>
    </physiologicalReaction>
</comment>
<dbReference type="PANTHER" id="PTHR31212:SF4">
    <property type="entry name" value="ALPHA-KETOGLUTARATE-DEPENDENT DIOXYGENASE ALKB HOMOLOG 3"/>
    <property type="match status" value="1"/>
</dbReference>
<dbReference type="InterPro" id="IPR037151">
    <property type="entry name" value="AlkB-like_sf"/>
</dbReference>
<evidence type="ECO:0000256" key="19">
    <source>
        <dbReference type="ARBA" id="ARBA00051165"/>
    </source>
</evidence>
<protein>
    <recommendedName>
        <fullName evidence="26">Alpha-ketoglutarate-dependent dioxygenase alkB homolog 3</fullName>
        <ecNumber evidence="25">1.14.11.33</ecNumber>
        <ecNumber evidence="24">1.14.11.54</ecNumber>
    </recommendedName>
    <alternativeName>
        <fullName evidence="27">Alkylated DNA repair protein alkB homolog 3</fullName>
    </alternativeName>
</protein>
<evidence type="ECO:0000256" key="1">
    <source>
        <dbReference type="ARBA" id="ARBA00001954"/>
    </source>
</evidence>
<keyword evidence="11" id="KW-0560">Oxidoreductase</keyword>
<dbReference type="InterPro" id="IPR005123">
    <property type="entry name" value="Oxoglu/Fe-dep_dioxygenase_dom"/>
</dbReference>
<dbReference type="InterPro" id="IPR002347">
    <property type="entry name" value="SDR_fam"/>
</dbReference>
<organism evidence="29 30">
    <name type="scientific">Acipenser ruthenus</name>
    <name type="common">Sterlet sturgeon</name>
    <dbReference type="NCBI Taxonomy" id="7906"/>
    <lineage>
        <taxon>Eukaryota</taxon>
        <taxon>Metazoa</taxon>
        <taxon>Chordata</taxon>
        <taxon>Craniata</taxon>
        <taxon>Vertebrata</taxon>
        <taxon>Euteleostomi</taxon>
        <taxon>Actinopterygii</taxon>
        <taxon>Chondrostei</taxon>
        <taxon>Acipenseriformes</taxon>
        <taxon>Acipenseridae</taxon>
        <taxon>Acipenser</taxon>
    </lineage>
</organism>
<dbReference type="GO" id="GO:0005739">
    <property type="term" value="C:mitochondrion"/>
    <property type="evidence" value="ECO:0007669"/>
    <property type="project" value="TreeGrafter"/>
</dbReference>
<evidence type="ECO:0000256" key="6">
    <source>
        <dbReference type="ARBA" id="ARBA00022723"/>
    </source>
</evidence>
<dbReference type="EC" id="1.14.11.33" evidence="25"/>
<dbReference type="AlphaFoldDB" id="A0A662YXQ0"/>
<dbReference type="FunFam" id="3.40.50.720:FF:000137">
    <property type="entry name" value="Hydroxysteroid (17-beta) dehydrogenase 3"/>
    <property type="match status" value="1"/>
</dbReference>
<keyword evidence="7" id="KW-0227">DNA damage</keyword>
<evidence type="ECO:0000256" key="23">
    <source>
        <dbReference type="ARBA" id="ARBA00064884"/>
    </source>
</evidence>
<evidence type="ECO:0000256" key="12">
    <source>
        <dbReference type="ARBA" id="ARBA00023004"/>
    </source>
</evidence>
<evidence type="ECO:0000256" key="3">
    <source>
        <dbReference type="ARBA" id="ARBA00004496"/>
    </source>
</evidence>
<dbReference type="Proteomes" id="UP000289886">
    <property type="component" value="Unassembled WGS sequence"/>
</dbReference>
<keyword evidence="30" id="KW-1185">Reference proteome</keyword>
<dbReference type="GO" id="GO:0046872">
    <property type="term" value="F:metal ion binding"/>
    <property type="evidence" value="ECO:0007669"/>
    <property type="project" value="UniProtKB-KW"/>
</dbReference>
<evidence type="ECO:0000256" key="20">
    <source>
        <dbReference type="ARBA" id="ARBA00052597"/>
    </source>
</evidence>
<comment type="subcellular location">
    <subcellularLocation>
        <location evidence="3">Cytoplasm</location>
    </subcellularLocation>
    <subcellularLocation>
        <location evidence="2">Nucleus</location>
    </subcellularLocation>
</comment>
<dbReference type="PRINTS" id="PR00081">
    <property type="entry name" value="GDHRDH"/>
</dbReference>
<comment type="function">
    <text evidence="22">Dioxygenase that mediates demethylation of DNA and RNA containing 1-methyladenosine (m1A). Repairs alkylated DNA containing 1-methyladenosine (m1A) and 3-methylcytosine (m3C) by oxidative demethylation. Has a strong preference for single-stranded DNA. Able to process alkylated m3C within double-stranded regions via its interaction with ASCC3, which promotes DNA unwinding to generate single-stranded substrate needed for ALKBH3. Can repair exocyclic 3,N4-ethenocytosine adducs in single-stranded DNA. Also acts on RNA. Demethylates N(1)-methyladenosine (m1A) RNA, an epigenetic internal modification of messenger RNAs (mRNAs) highly enriched within 5'-untranslated regions (UTRs) and in the vicinity of start codons. Requires molecular oxygen, alpha-ketoglutarate and iron.</text>
</comment>
<evidence type="ECO:0000256" key="17">
    <source>
        <dbReference type="ARBA" id="ARBA00050870"/>
    </source>
</evidence>
<evidence type="ECO:0000256" key="22">
    <source>
        <dbReference type="ARBA" id="ARBA00054625"/>
    </source>
</evidence>
<comment type="subunit">
    <text evidence="23">Interacts with the ASCC complex composed of ASCC1, ASCC2 and ASCC3. Interacts directly with ASCC3, and is thereby recruited to the ASCC complex. Interacts with OTUD4; the interaction is direct. Interacts with USP7 and USP9X.</text>
</comment>
<keyword evidence="10 29" id="KW-0223">Dioxygenase</keyword>
<keyword evidence="16" id="KW-0379">Hydroxylation</keyword>
<name>A0A662YXQ0_ACIRT</name>
<keyword evidence="13" id="KW-0558">Oxidation</keyword>
<keyword evidence="15" id="KW-0539">Nucleus</keyword>
<dbReference type="Pfam" id="PF00106">
    <property type="entry name" value="adh_short"/>
    <property type="match status" value="1"/>
</dbReference>
<gene>
    <name evidence="29" type="ORF">EOD39_9012</name>
</gene>
<evidence type="ECO:0000256" key="4">
    <source>
        <dbReference type="ARBA" id="ARBA00007879"/>
    </source>
</evidence>
<comment type="catalytic activity">
    <reaction evidence="19">
        <text>an N(3)-methyl-2'-deoxycytidine in single-stranded DNA + 2-oxoglutarate + O2 = a 2'-deoxycytidine in single-stranded DNA + formaldehyde + succinate + CO2 + H(+)</text>
        <dbReference type="Rhea" id="RHEA:70435"/>
        <dbReference type="Rhea" id="RHEA-COMP:12846"/>
        <dbReference type="Rhea" id="RHEA-COMP:17894"/>
        <dbReference type="ChEBI" id="CHEBI:15378"/>
        <dbReference type="ChEBI" id="CHEBI:15379"/>
        <dbReference type="ChEBI" id="CHEBI:16526"/>
        <dbReference type="ChEBI" id="CHEBI:16810"/>
        <dbReference type="ChEBI" id="CHEBI:16842"/>
        <dbReference type="ChEBI" id="CHEBI:30031"/>
        <dbReference type="ChEBI" id="CHEBI:85452"/>
        <dbReference type="ChEBI" id="CHEBI:139075"/>
    </reaction>
    <physiologicalReaction direction="left-to-right" evidence="19">
        <dbReference type="Rhea" id="RHEA:70436"/>
    </physiologicalReaction>
</comment>
<comment type="cofactor">
    <cofactor evidence="1">
        <name>Fe(2+)</name>
        <dbReference type="ChEBI" id="CHEBI:29033"/>
    </cofactor>
</comment>
<keyword evidence="8" id="KW-0832">Ubl conjugation</keyword>
<dbReference type="SUPFAM" id="SSF51197">
    <property type="entry name" value="Clavaminate synthase-like"/>
    <property type="match status" value="1"/>
</dbReference>
<reference evidence="29 30" key="1">
    <citation type="submission" date="2019-01" db="EMBL/GenBank/DDBJ databases">
        <title>Draft Genome and Complete Hox-Cluster Characterization of the Sterlet Sturgeon (Acipenser ruthenus).</title>
        <authorList>
            <person name="Wei Q."/>
        </authorList>
    </citation>
    <scope>NUCLEOTIDE SEQUENCE [LARGE SCALE GENOMIC DNA]</scope>
    <source>
        <strain evidence="29">WHYD16114868_AA</strain>
        <tissue evidence="29">Blood</tissue>
    </source>
</reference>
<dbReference type="InterPro" id="IPR020904">
    <property type="entry name" value="Sc_DH/Rdtase_CS"/>
</dbReference>
<dbReference type="InterPro" id="IPR032854">
    <property type="entry name" value="ALKBH3"/>
</dbReference>
<proteinExistence type="inferred from homology"/>
<comment type="similarity">
    <text evidence="4">Belongs to the alkB family.</text>
</comment>
<evidence type="ECO:0000256" key="18">
    <source>
        <dbReference type="ARBA" id="ARBA00051010"/>
    </source>
</evidence>
<dbReference type="GO" id="GO:0005654">
    <property type="term" value="C:nucleoplasm"/>
    <property type="evidence" value="ECO:0007669"/>
    <property type="project" value="TreeGrafter"/>
</dbReference>
<keyword evidence="12" id="KW-0408">Iron</keyword>
<keyword evidence="14" id="KW-0234">DNA repair</keyword>
<evidence type="ECO:0000256" key="14">
    <source>
        <dbReference type="ARBA" id="ARBA00023204"/>
    </source>
</evidence>
<accession>A0A662YXQ0</accession>
<evidence type="ECO:0000256" key="9">
    <source>
        <dbReference type="ARBA" id="ARBA00022857"/>
    </source>
</evidence>
<evidence type="ECO:0000256" key="2">
    <source>
        <dbReference type="ARBA" id="ARBA00004123"/>
    </source>
</evidence>
<keyword evidence="9" id="KW-0521">NADP</keyword>
<sequence length="504" mass="55975">MCVALISRTQEKLDQVSNEIRVDFLNKSEPEISSEQGKGEKFQVDTKTIAVDFGQGVGIYQTIEKGLAGLEIGVLVNNVGISYSYPEYFLDVPDLDNMISNMISINVTSVCQMTRLVLPGMVERSKGAILNISSASGMYPVPLLSLYSSTKAFVDFFSRAVHAEYKSRGIIVQSVLPFFVATKLSKIRQPTLDKPSPAAYVKAALSTVGLQIQTNGYLLHALMSVLSGQIGPQNANSIMADKRQRVRIQGSWAGPARKPAPGLPAATGSGGRASLPCAVGSAWGGAERTFEFQQPTQVKRKVPEVVIMELRLIPSFLPVSEADWMFAQLLADLPWKQKSNLLHGESYEEPRLTCWFGELPYTYSHSTLQANTQWHPVLAELRQRMELASGHSFNSLLCNLYRDGKDSIAWHSDSEPSLRPRPTIGSLSLGDTRNFEMRKQPAAEEDGDYTYAERIRVPLSHGTLLLMEGAVQEDWQHRVPKEYHDRGPRINLTFRMIYPEPGPR</sequence>
<dbReference type="InterPro" id="IPR027450">
    <property type="entry name" value="AlkB-like"/>
</dbReference>
<evidence type="ECO:0000256" key="26">
    <source>
        <dbReference type="ARBA" id="ARBA00071421"/>
    </source>
</evidence>
<dbReference type="PROSITE" id="PS51471">
    <property type="entry name" value="FE2OG_OXY"/>
    <property type="match status" value="1"/>
</dbReference>
<evidence type="ECO:0000259" key="28">
    <source>
        <dbReference type="PROSITE" id="PS51471"/>
    </source>
</evidence>
<evidence type="ECO:0000256" key="25">
    <source>
        <dbReference type="ARBA" id="ARBA00066725"/>
    </source>
</evidence>
<evidence type="ECO:0000256" key="13">
    <source>
        <dbReference type="ARBA" id="ARBA00023097"/>
    </source>
</evidence>
<dbReference type="CDD" id="cd05356">
    <property type="entry name" value="17beta-HSD1_like_SDR_c"/>
    <property type="match status" value="1"/>
</dbReference>
<evidence type="ECO:0000256" key="5">
    <source>
        <dbReference type="ARBA" id="ARBA00022490"/>
    </source>
</evidence>
<feature type="domain" description="Fe2OG dioxygenase" evidence="28">
    <location>
        <begin position="392"/>
        <end position="498"/>
    </location>
</feature>
<evidence type="ECO:0000256" key="8">
    <source>
        <dbReference type="ARBA" id="ARBA00022843"/>
    </source>
</evidence>
<dbReference type="PROSITE" id="PS00061">
    <property type="entry name" value="ADH_SHORT"/>
    <property type="match status" value="1"/>
</dbReference>
<keyword evidence="6" id="KW-0479">Metal-binding</keyword>
<evidence type="ECO:0000256" key="7">
    <source>
        <dbReference type="ARBA" id="ARBA00022763"/>
    </source>
</evidence>
<dbReference type="Gene3D" id="2.60.120.590">
    <property type="entry name" value="Alpha-ketoglutarate-dependent dioxygenase AlkB-like"/>
    <property type="match status" value="1"/>
</dbReference>
<dbReference type="EC" id="1.14.11.54" evidence="24"/>
<dbReference type="GO" id="GO:1990930">
    <property type="term" value="F:mRNA N1-methyladenosine dioxygenase activity"/>
    <property type="evidence" value="ECO:0007669"/>
    <property type="project" value="UniProtKB-EC"/>
</dbReference>
<comment type="catalytic activity">
    <reaction evidence="20">
        <text>a 3,N(4)-etheno-2'-deoxycytidine in single-stranded DNA + 2-oxoglutarate + O2 + H2O = a 2'-deoxycytidine in single-stranded DNA + glyoxal + succinate + CO2</text>
        <dbReference type="Rhea" id="RHEA:70471"/>
        <dbReference type="Rhea" id="RHEA-COMP:12846"/>
        <dbReference type="Rhea" id="RHEA-COMP:17906"/>
        <dbReference type="ChEBI" id="CHEBI:15377"/>
        <dbReference type="ChEBI" id="CHEBI:15379"/>
        <dbReference type="ChEBI" id="CHEBI:16526"/>
        <dbReference type="ChEBI" id="CHEBI:16810"/>
        <dbReference type="ChEBI" id="CHEBI:30031"/>
        <dbReference type="ChEBI" id="CHEBI:34779"/>
        <dbReference type="ChEBI" id="CHEBI:85452"/>
        <dbReference type="ChEBI" id="CHEBI:189585"/>
    </reaction>
    <physiologicalReaction direction="left-to-right" evidence="20">
        <dbReference type="Rhea" id="RHEA:70472"/>
    </physiologicalReaction>
</comment>
<dbReference type="GO" id="GO:0035516">
    <property type="term" value="F:broad specificity oxidative DNA demethylase activity"/>
    <property type="evidence" value="ECO:0007669"/>
    <property type="project" value="UniProtKB-EC"/>
</dbReference>
<comment type="catalytic activity">
    <reaction evidence="21">
        <text>a methylated nucleobase within DNA + 2-oxoglutarate + O2 = a nucleobase within DNA + formaldehyde + succinate + CO2</text>
        <dbReference type="Rhea" id="RHEA:30299"/>
        <dbReference type="Rhea" id="RHEA-COMP:12192"/>
        <dbReference type="Rhea" id="RHEA-COMP:12193"/>
        <dbReference type="ChEBI" id="CHEBI:15379"/>
        <dbReference type="ChEBI" id="CHEBI:16526"/>
        <dbReference type="ChEBI" id="CHEBI:16810"/>
        <dbReference type="ChEBI" id="CHEBI:16842"/>
        <dbReference type="ChEBI" id="CHEBI:30031"/>
        <dbReference type="ChEBI" id="CHEBI:32875"/>
        <dbReference type="ChEBI" id="CHEBI:64428"/>
        <dbReference type="EC" id="1.14.11.33"/>
    </reaction>
    <physiologicalReaction direction="left-to-right" evidence="21">
        <dbReference type="Rhea" id="RHEA:30300"/>
    </physiologicalReaction>
</comment>
<comment type="caution">
    <text evidence="29">The sequence shown here is derived from an EMBL/GenBank/DDBJ whole genome shotgun (WGS) entry which is preliminary data.</text>
</comment>
<dbReference type="Pfam" id="PF13532">
    <property type="entry name" value="2OG-FeII_Oxy_2"/>
    <property type="match status" value="1"/>
</dbReference>
<evidence type="ECO:0000256" key="27">
    <source>
        <dbReference type="ARBA" id="ARBA00077988"/>
    </source>
</evidence>
<dbReference type="PANTHER" id="PTHR31212">
    <property type="entry name" value="ALPHA-KETOGLUTARATE-DEPENDENT DIOXYGENASE ALKB HOMOLOG 3"/>
    <property type="match status" value="1"/>
</dbReference>
<dbReference type="FunFam" id="2.60.120.590:FF:000003">
    <property type="entry name" value="alpha-ketoglutarate-dependent dioxygenase alkB homolog 3"/>
    <property type="match status" value="1"/>
</dbReference>
<evidence type="ECO:0000256" key="11">
    <source>
        <dbReference type="ARBA" id="ARBA00023002"/>
    </source>
</evidence>
<evidence type="ECO:0000256" key="10">
    <source>
        <dbReference type="ARBA" id="ARBA00022964"/>
    </source>
</evidence>
<dbReference type="SUPFAM" id="SSF51735">
    <property type="entry name" value="NAD(P)-binding Rossmann-fold domains"/>
    <property type="match status" value="1"/>
</dbReference>
<evidence type="ECO:0000256" key="24">
    <source>
        <dbReference type="ARBA" id="ARBA00066588"/>
    </source>
</evidence>
<evidence type="ECO:0000313" key="30">
    <source>
        <dbReference type="Proteomes" id="UP000289886"/>
    </source>
</evidence>
<evidence type="ECO:0000313" key="29">
    <source>
        <dbReference type="EMBL" id="RXN00634.1"/>
    </source>
</evidence>
<dbReference type="GO" id="GO:0006307">
    <property type="term" value="P:DNA alkylation repair"/>
    <property type="evidence" value="ECO:0007669"/>
    <property type="project" value="InterPro"/>
</dbReference>